<evidence type="ECO:0000313" key="14">
    <source>
        <dbReference type="EMBL" id="GEP41493.1"/>
    </source>
</evidence>
<dbReference type="EMBL" id="BKAG01000003">
    <property type="protein sequence ID" value="GEP41493.1"/>
    <property type="molecule type" value="Genomic_DNA"/>
</dbReference>
<evidence type="ECO:0000256" key="4">
    <source>
        <dbReference type="ARBA" id="ARBA00022692"/>
    </source>
</evidence>
<proteinExistence type="inferred from homology"/>
<evidence type="ECO:0000256" key="8">
    <source>
        <dbReference type="ARBA" id="ARBA00023004"/>
    </source>
</evidence>
<comment type="similarity">
    <text evidence="2">Belongs to the fatty acid desaturase type 2 family.</text>
</comment>
<feature type="domain" description="Fatty acid desaturase" evidence="13">
    <location>
        <begin position="46"/>
        <end position="254"/>
    </location>
</feature>
<keyword evidence="3" id="KW-0444">Lipid biosynthesis</keyword>
<evidence type="ECO:0000256" key="9">
    <source>
        <dbReference type="ARBA" id="ARBA00023098"/>
    </source>
</evidence>
<keyword evidence="10 12" id="KW-0472">Membrane</keyword>
<feature type="transmembrane region" description="Helical" evidence="12">
    <location>
        <begin position="81"/>
        <end position="100"/>
    </location>
</feature>
<keyword evidence="7" id="KW-0560">Oxidoreductase</keyword>
<comment type="subcellular location">
    <subcellularLocation>
        <location evidence="1">Membrane</location>
        <topology evidence="1">Multi-pass membrane protein</topology>
    </subcellularLocation>
</comment>
<keyword evidence="4 12" id="KW-0812">Transmembrane</keyword>
<evidence type="ECO:0000256" key="12">
    <source>
        <dbReference type="SAM" id="Phobius"/>
    </source>
</evidence>
<keyword evidence="9" id="KW-0443">Lipid metabolism</keyword>
<dbReference type="Proteomes" id="UP000321577">
    <property type="component" value="Unassembled WGS sequence"/>
</dbReference>
<keyword evidence="15" id="KW-1185">Reference proteome</keyword>
<protein>
    <recommendedName>
        <fullName evidence="13">Fatty acid desaturase domain-containing protein</fullName>
    </recommendedName>
</protein>
<reference evidence="14 15" key="1">
    <citation type="submission" date="2019-07" db="EMBL/GenBank/DDBJ databases">
        <title>Whole genome shotgun sequence of Brevifollis gellanilyticus NBRC 108608.</title>
        <authorList>
            <person name="Hosoyama A."/>
            <person name="Uohara A."/>
            <person name="Ohji S."/>
            <person name="Ichikawa N."/>
        </authorList>
    </citation>
    <scope>NUCLEOTIDE SEQUENCE [LARGE SCALE GENOMIC DNA]</scope>
    <source>
        <strain evidence="14 15">NBRC 108608</strain>
    </source>
</reference>
<dbReference type="CDD" id="cd03505">
    <property type="entry name" value="Delta9-FADS-like"/>
    <property type="match status" value="1"/>
</dbReference>
<gene>
    <name evidence="14" type="ORF">BGE01nite_07840</name>
</gene>
<evidence type="ECO:0000313" key="15">
    <source>
        <dbReference type="Proteomes" id="UP000321577"/>
    </source>
</evidence>
<organism evidence="14 15">
    <name type="scientific">Brevifollis gellanilyticus</name>
    <dbReference type="NCBI Taxonomy" id="748831"/>
    <lineage>
        <taxon>Bacteria</taxon>
        <taxon>Pseudomonadati</taxon>
        <taxon>Verrucomicrobiota</taxon>
        <taxon>Verrucomicrobiia</taxon>
        <taxon>Verrucomicrobiales</taxon>
        <taxon>Verrucomicrobiaceae</taxon>
    </lineage>
</organism>
<feature type="transmembrane region" description="Helical" evidence="12">
    <location>
        <begin position="168"/>
        <end position="187"/>
    </location>
</feature>
<dbReference type="GO" id="GO:0016717">
    <property type="term" value="F:oxidoreductase activity, acting on paired donors, with oxidation of a pair of donors resulting in the reduction of molecular oxygen to two molecules of water"/>
    <property type="evidence" value="ECO:0007669"/>
    <property type="project" value="InterPro"/>
</dbReference>
<name>A0A512M435_9BACT</name>
<evidence type="ECO:0000256" key="10">
    <source>
        <dbReference type="ARBA" id="ARBA00023136"/>
    </source>
</evidence>
<evidence type="ECO:0000256" key="3">
    <source>
        <dbReference type="ARBA" id="ARBA00022516"/>
    </source>
</evidence>
<evidence type="ECO:0000256" key="6">
    <source>
        <dbReference type="ARBA" id="ARBA00022989"/>
    </source>
</evidence>
<dbReference type="PANTHER" id="PTHR11351">
    <property type="entry name" value="ACYL-COA DESATURASE"/>
    <property type="match status" value="1"/>
</dbReference>
<comment type="caution">
    <text evidence="14">The sequence shown here is derived from an EMBL/GenBank/DDBJ whole genome shotgun (WGS) entry which is preliminary data.</text>
</comment>
<dbReference type="Pfam" id="PF00487">
    <property type="entry name" value="FA_desaturase"/>
    <property type="match status" value="1"/>
</dbReference>
<dbReference type="AlphaFoldDB" id="A0A512M435"/>
<keyword evidence="5" id="KW-0276">Fatty acid metabolism</keyword>
<evidence type="ECO:0000256" key="1">
    <source>
        <dbReference type="ARBA" id="ARBA00004141"/>
    </source>
</evidence>
<keyword evidence="8" id="KW-0408">Iron</keyword>
<evidence type="ECO:0000256" key="11">
    <source>
        <dbReference type="ARBA" id="ARBA00023160"/>
    </source>
</evidence>
<evidence type="ECO:0000256" key="7">
    <source>
        <dbReference type="ARBA" id="ARBA00023002"/>
    </source>
</evidence>
<dbReference type="PANTHER" id="PTHR11351:SF31">
    <property type="entry name" value="DESATURASE 1, ISOFORM A-RELATED"/>
    <property type="match status" value="1"/>
</dbReference>
<dbReference type="GO" id="GO:0006633">
    <property type="term" value="P:fatty acid biosynthetic process"/>
    <property type="evidence" value="ECO:0007669"/>
    <property type="project" value="UniProtKB-KW"/>
</dbReference>
<sequence length="306" mass="35438">MQAVDHLTSPVEGEVVWSPVKSLWFTTHLLIAVVGGWLTVGVDELVVFGALTVYTLCAGHTVGLHRLLIHRSLVVPRWLEYGLVHLGTVVGMGGPLAMIYQHDIRDWAQRHPRSHDFFTDQGPLWRDWLWQMHARMNLRYPPRFTVEPWVVNDPVYVWMQRTWMLQQLPWALVLYWLGGWSWIVWGISVRIVASLTGHWFIGWLAHHKGQRDWHLEGHAVQGYNLPHLGLLTMGEGWHNNHHAWPESARLGLRHEQHDPGWWFIRLLMACGLAREVQTPATLPQGRAERHALPHTRKARASACFMF</sequence>
<evidence type="ECO:0000259" key="13">
    <source>
        <dbReference type="Pfam" id="PF00487"/>
    </source>
</evidence>
<keyword evidence="11" id="KW-0275">Fatty acid biosynthesis</keyword>
<feature type="transmembrane region" description="Helical" evidence="12">
    <location>
        <begin position="22"/>
        <end position="40"/>
    </location>
</feature>
<dbReference type="GO" id="GO:0016020">
    <property type="term" value="C:membrane"/>
    <property type="evidence" value="ECO:0007669"/>
    <property type="project" value="UniProtKB-SubCell"/>
</dbReference>
<dbReference type="InterPro" id="IPR005804">
    <property type="entry name" value="FA_desaturase_dom"/>
</dbReference>
<accession>A0A512M435</accession>
<feature type="transmembrane region" description="Helical" evidence="12">
    <location>
        <begin position="47"/>
        <end position="69"/>
    </location>
</feature>
<dbReference type="InterPro" id="IPR015876">
    <property type="entry name" value="Acyl-CoA_DS"/>
</dbReference>
<evidence type="ECO:0000256" key="5">
    <source>
        <dbReference type="ARBA" id="ARBA00022832"/>
    </source>
</evidence>
<evidence type="ECO:0000256" key="2">
    <source>
        <dbReference type="ARBA" id="ARBA00008749"/>
    </source>
</evidence>
<keyword evidence="6 12" id="KW-1133">Transmembrane helix</keyword>